<evidence type="ECO:0000256" key="1">
    <source>
        <dbReference type="ARBA" id="ARBA00022741"/>
    </source>
</evidence>
<dbReference type="InterPro" id="IPR000253">
    <property type="entry name" value="FHA_dom"/>
</dbReference>
<dbReference type="PANTHER" id="PTHR24363">
    <property type="entry name" value="SERINE/THREONINE PROTEIN KINASE"/>
    <property type="match status" value="1"/>
</dbReference>
<keyword evidence="7" id="KW-1185">Reference proteome</keyword>
<keyword evidence="6" id="KW-0808">Transferase</keyword>
<accession>A0ABT3L8Z9</accession>
<protein>
    <submittedName>
        <fullName evidence="6">Protein kinase</fullName>
    </submittedName>
</protein>
<keyword evidence="2 3" id="KW-0067">ATP-binding</keyword>
<dbReference type="SUPFAM" id="SSF49879">
    <property type="entry name" value="SMAD/FHA domain"/>
    <property type="match status" value="1"/>
</dbReference>
<comment type="caution">
    <text evidence="6">The sequence shown here is derived from an EMBL/GenBank/DDBJ whole genome shotgun (WGS) entry which is preliminary data.</text>
</comment>
<proteinExistence type="predicted"/>
<dbReference type="InterPro" id="IPR000719">
    <property type="entry name" value="Prot_kinase_dom"/>
</dbReference>
<dbReference type="GO" id="GO:0016301">
    <property type="term" value="F:kinase activity"/>
    <property type="evidence" value="ECO:0007669"/>
    <property type="project" value="UniProtKB-KW"/>
</dbReference>
<dbReference type="Pfam" id="PF00069">
    <property type="entry name" value="Pkinase"/>
    <property type="match status" value="1"/>
</dbReference>
<evidence type="ECO:0000256" key="3">
    <source>
        <dbReference type="PROSITE-ProRule" id="PRU10141"/>
    </source>
</evidence>
<feature type="binding site" evidence="3">
    <location>
        <position position="180"/>
    </location>
    <ligand>
        <name>ATP</name>
        <dbReference type="ChEBI" id="CHEBI:30616"/>
    </ligand>
</feature>
<dbReference type="Gene3D" id="1.10.510.10">
    <property type="entry name" value="Transferase(Phosphotransferase) domain 1"/>
    <property type="match status" value="1"/>
</dbReference>
<evidence type="ECO:0000259" key="4">
    <source>
        <dbReference type="PROSITE" id="PS50006"/>
    </source>
</evidence>
<dbReference type="PROSITE" id="PS00107">
    <property type="entry name" value="PROTEIN_KINASE_ATP"/>
    <property type="match status" value="1"/>
</dbReference>
<dbReference type="PROSITE" id="PS50006">
    <property type="entry name" value="FHA_DOMAIN"/>
    <property type="match status" value="1"/>
</dbReference>
<dbReference type="PANTHER" id="PTHR24363:SF7">
    <property type="entry name" value="SERINE_THREONINE-PROTEIN KINASE-LIKE PROTEIN E"/>
    <property type="match status" value="1"/>
</dbReference>
<feature type="domain" description="FHA" evidence="4">
    <location>
        <begin position="35"/>
        <end position="85"/>
    </location>
</feature>
<dbReference type="SMART" id="SM00220">
    <property type="entry name" value="S_TKc"/>
    <property type="match status" value="1"/>
</dbReference>
<evidence type="ECO:0000313" key="7">
    <source>
        <dbReference type="Proteomes" id="UP001526426"/>
    </source>
</evidence>
<dbReference type="Proteomes" id="UP001526426">
    <property type="component" value="Unassembled WGS sequence"/>
</dbReference>
<dbReference type="PROSITE" id="PS00108">
    <property type="entry name" value="PROTEIN_KINASE_ST"/>
    <property type="match status" value="1"/>
</dbReference>
<feature type="domain" description="Protein kinase" evidence="5">
    <location>
        <begin position="146"/>
        <end position="402"/>
    </location>
</feature>
<dbReference type="InterPro" id="IPR011009">
    <property type="entry name" value="Kinase-like_dom_sf"/>
</dbReference>
<keyword evidence="1 3" id="KW-0547">Nucleotide-binding</keyword>
<dbReference type="InterPro" id="IPR008271">
    <property type="entry name" value="Ser/Thr_kinase_AS"/>
</dbReference>
<evidence type="ECO:0000259" key="5">
    <source>
        <dbReference type="PROSITE" id="PS50011"/>
    </source>
</evidence>
<dbReference type="SMART" id="SM00240">
    <property type="entry name" value="FHA"/>
    <property type="match status" value="1"/>
</dbReference>
<dbReference type="InterPro" id="IPR017441">
    <property type="entry name" value="Protein_kinase_ATP_BS"/>
</dbReference>
<reference evidence="6 7" key="1">
    <citation type="submission" date="2021-08" db="EMBL/GenBank/DDBJ databases">
        <title>Draft genome sequence of Spirulina subsalsa with high tolerance to salinity and hype-accumulation of phycocyanin.</title>
        <authorList>
            <person name="Pei H."/>
            <person name="Jiang L."/>
        </authorList>
    </citation>
    <scope>NUCLEOTIDE SEQUENCE [LARGE SCALE GENOMIC DNA]</scope>
    <source>
        <strain evidence="6 7">FACHB-351</strain>
    </source>
</reference>
<dbReference type="PROSITE" id="PS50011">
    <property type="entry name" value="PROTEIN_KINASE_DOM"/>
    <property type="match status" value="1"/>
</dbReference>
<evidence type="ECO:0000256" key="2">
    <source>
        <dbReference type="ARBA" id="ARBA00022840"/>
    </source>
</evidence>
<gene>
    <name evidence="6" type="ORF">K4A83_17125</name>
</gene>
<evidence type="ECO:0000313" key="6">
    <source>
        <dbReference type="EMBL" id="MCW6037983.1"/>
    </source>
</evidence>
<dbReference type="EMBL" id="JAIHOM010000101">
    <property type="protein sequence ID" value="MCW6037983.1"/>
    <property type="molecule type" value="Genomic_DNA"/>
</dbReference>
<dbReference type="SUPFAM" id="SSF56112">
    <property type="entry name" value="Protein kinase-like (PK-like)"/>
    <property type="match status" value="1"/>
</dbReference>
<dbReference type="Pfam" id="PF00498">
    <property type="entry name" value="FHA"/>
    <property type="match status" value="1"/>
</dbReference>
<dbReference type="Gene3D" id="2.60.200.20">
    <property type="match status" value="1"/>
</dbReference>
<dbReference type="CDD" id="cd14014">
    <property type="entry name" value="STKc_PknB_like"/>
    <property type="match status" value="1"/>
</dbReference>
<dbReference type="InterPro" id="IPR008984">
    <property type="entry name" value="SMAD_FHA_dom_sf"/>
</dbReference>
<name>A0ABT3L8Z9_9CYAN</name>
<organism evidence="6 7">
    <name type="scientific">Spirulina subsalsa FACHB-351</name>
    <dbReference type="NCBI Taxonomy" id="234711"/>
    <lineage>
        <taxon>Bacteria</taxon>
        <taxon>Bacillati</taxon>
        <taxon>Cyanobacteriota</taxon>
        <taxon>Cyanophyceae</taxon>
        <taxon>Spirulinales</taxon>
        <taxon>Spirulinaceae</taxon>
        <taxon>Spirulina</taxon>
    </lineage>
</organism>
<sequence>MIITLTLLDSYNIPGASPQEKHPVGQWQFRDPARIRIGRAPDNDVVLTDPVEVSRYHLELRRQSPQRWVLINHGANGTFLNGMPVSQVALANNVVVQLAKGGPRFHIALQAPPQLQCTHANNPPDTLFCIHCGEPRVDQEEFIRQYQVLRVLGQGGMGTTYLAWDKQGTITGKPILLVLKEMNADLAQNAKAQELFEREARILQSLTHDGIPRYYDFFVDRNKKYLAMELVHGENLEQRIYQNGVVPPRVAIPWMIQTCAILQYLHDLNPPLVHRDVKPANLMLRQRDQRIVLLDFGAVKEIGTPLGTRIGAEGYSAPEQDRGQPCPQSDLFAIAPTLIFLLTGQSPLHFYQHQGHEYRLEVSHLPTLTPQLCEVVHKIAEPQLKNRYQTAQDVVKALSTCL</sequence>
<dbReference type="Gene3D" id="3.30.200.20">
    <property type="entry name" value="Phosphorylase Kinase, domain 1"/>
    <property type="match status" value="1"/>
</dbReference>
<keyword evidence="6" id="KW-0418">Kinase</keyword>